<evidence type="ECO:0000256" key="6">
    <source>
        <dbReference type="ARBA" id="ARBA00022917"/>
    </source>
</evidence>
<dbReference type="Pfam" id="PF05746">
    <property type="entry name" value="DALR_1"/>
    <property type="match status" value="1"/>
</dbReference>
<dbReference type="GO" id="GO:0005524">
    <property type="term" value="F:ATP binding"/>
    <property type="evidence" value="ECO:0007669"/>
    <property type="project" value="UniProtKB-UniRule"/>
</dbReference>
<reference evidence="14" key="1">
    <citation type="submission" date="2018-05" db="EMBL/GenBank/DDBJ databases">
        <authorList>
            <person name="Hao L."/>
        </authorList>
    </citation>
    <scope>NUCLEOTIDE SEQUENCE [LARGE SCALE GENOMIC DNA]</scope>
</reference>
<dbReference type="RefSeq" id="WP_122031416.1">
    <property type="nucleotide sequence ID" value="NZ_LS483254.1"/>
</dbReference>
<dbReference type="PRINTS" id="PR01038">
    <property type="entry name" value="TRNASYNTHARG"/>
</dbReference>
<gene>
    <name evidence="9 13" type="primary">argS</name>
    <name evidence="13" type="ORF">BARAN1_0986</name>
</gene>
<dbReference type="SUPFAM" id="SSF55190">
    <property type="entry name" value="Arginyl-tRNA synthetase (ArgRS), N-terminal 'additional' domain"/>
    <property type="match status" value="1"/>
</dbReference>
<evidence type="ECO:0000256" key="7">
    <source>
        <dbReference type="ARBA" id="ARBA00023146"/>
    </source>
</evidence>
<evidence type="ECO:0000256" key="9">
    <source>
        <dbReference type="HAMAP-Rule" id="MF_00123"/>
    </source>
</evidence>
<organism evidence="13 14">
    <name type="scientific">Candidatus Bipolaricaulis anaerobius</name>
    <dbReference type="NCBI Taxonomy" id="2026885"/>
    <lineage>
        <taxon>Bacteria</taxon>
        <taxon>Candidatus Bipolaricaulota</taxon>
        <taxon>Candidatus Bipolaricaulia</taxon>
        <taxon>Candidatus Bipolaricaulales</taxon>
        <taxon>Candidatus Bipolaricaulaceae</taxon>
        <taxon>Candidatus Bipolaricaulis</taxon>
    </lineage>
</organism>
<dbReference type="KEGG" id="bana:BARAN1_0986"/>
<dbReference type="InterPro" id="IPR035684">
    <property type="entry name" value="ArgRS_core"/>
</dbReference>
<proteinExistence type="inferred from homology"/>
<dbReference type="Proteomes" id="UP000249818">
    <property type="component" value="Chromosome BARAN1"/>
</dbReference>
<evidence type="ECO:0000313" key="14">
    <source>
        <dbReference type="Proteomes" id="UP000249818"/>
    </source>
</evidence>
<evidence type="ECO:0000256" key="8">
    <source>
        <dbReference type="ARBA" id="ARBA00049339"/>
    </source>
</evidence>
<keyword evidence="6 9" id="KW-0648">Protein biosynthesis</keyword>
<accession>A0A2X3L2G9</accession>
<keyword evidence="14" id="KW-1185">Reference proteome</keyword>
<dbReference type="PANTHER" id="PTHR11956">
    <property type="entry name" value="ARGINYL-TRNA SYNTHETASE"/>
    <property type="match status" value="1"/>
</dbReference>
<evidence type="ECO:0000256" key="10">
    <source>
        <dbReference type="RuleBase" id="RU363038"/>
    </source>
</evidence>
<sequence>MRLEALVRAAVVEALAAGGKPVPAEVPIERTTRPEHGDLSTRVAFLLARELGAPPATIAAELAARLAADPSFLKVQPANGFVNFTLHPTTLHSVLRQILSSGDRYGRGEEGEGKTVQVEFVSSNPTGPLTIGHLRQAALGDVVAELYAQLGWRAVREYYLNDEGRQMDLLAQSLWARYRQALGDDQPIPEGGYQGAYLAEIGAELAQAWGNAHPRWDEAARAVFRSEAVARMMAMIHEDLDAIGVRFDVWTKEGDLHRRGLVQEALARLKQRGAVYEKDGALWLASTRHGLDRDPVLLRSDGTPTYTLVDIAYHLDKARRGFDLVINVQGADHVDEQRQVLLALKLLGLPDGFVRYCLHQFVTLKGEEGIQRMSTRAGRFLRLKDLVADVGRDVARYFMVMRKPGSHLVFDYALARDTSLENPVYYVQYGYTRIASLFREAERAGERPPDLRTVDLSPLTDDRELALIRELDRFPDVVEVAAHEFAPHLLCEYLEGLSGLLHPYYAHVRILGQGPATPARLALLGGIQLVLGRGLGILGVSAPEAM</sequence>
<dbReference type="InterPro" id="IPR001278">
    <property type="entry name" value="Arg-tRNA-ligase"/>
</dbReference>
<evidence type="ECO:0000256" key="3">
    <source>
        <dbReference type="ARBA" id="ARBA00022598"/>
    </source>
</evidence>
<comment type="caution">
    <text evidence="9">Lacks conserved residue(s) required for the propagation of feature annotation.</text>
</comment>
<dbReference type="InterPro" id="IPR036695">
    <property type="entry name" value="Arg-tRNA-synth_N_sf"/>
</dbReference>
<dbReference type="EMBL" id="LS483254">
    <property type="protein sequence ID" value="SQD93010.1"/>
    <property type="molecule type" value="Genomic_DNA"/>
</dbReference>
<feature type="domain" description="DALR anticodon binding" evidence="11">
    <location>
        <begin position="427"/>
        <end position="546"/>
    </location>
</feature>
<dbReference type="Pfam" id="PF00750">
    <property type="entry name" value="tRNA-synt_1d"/>
    <property type="match status" value="1"/>
</dbReference>
<dbReference type="PROSITE" id="PS00178">
    <property type="entry name" value="AA_TRNA_LIGASE_I"/>
    <property type="match status" value="1"/>
</dbReference>
<dbReference type="InterPro" id="IPR008909">
    <property type="entry name" value="DALR_anticod-bd"/>
</dbReference>
<keyword evidence="7 9" id="KW-0030">Aminoacyl-tRNA synthetase</keyword>
<dbReference type="InterPro" id="IPR001412">
    <property type="entry name" value="aa-tRNA-synth_I_CS"/>
</dbReference>
<dbReference type="Gene3D" id="3.30.1360.70">
    <property type="entry name" value="Arginyl tRNA synthetase N-terminal domain"/>
    <property type="match status" value="1"/>
</dbReference>
<dbReference type="Gene3D" id="1.10.730.10">
    <property type="entry name" value="Isoleucyl-tRNA Synthetase, Domain 1"/>
    <property type="match status" value="1"/>
</dbReference>
<evidence type="ECO:0000256" key="1">
    <source>
        <dbReference type="ARBA" id="ARBA00005594"/>
    </source>
</evidence>
<dbReference type="InterPro" id="IPR014729">
    <property type="entry name" value="Rossmann-like_a/b/a_fold"/>
</dbReference>
<dbReference type="SUPFAM" id="SSF47323">
    <property type="entry name" value="Anticodon-binding domain of a subclass of class I aminoacyl-tRNA synthetases"/>
    <property type="match status" value="1"/>
</dbReference>
<comment type="catalytic activity">
    <reaction evidence="8 9">
        <text>tRNA(Arg) + L-arginine + ATP = L-arginyl-tRNA(Arg) + AMP + diphosphate</text>
        <dbReference type="Rhea" id="RHEA:20301"/>
        <dbReference type="Rhea" id="RHEA-COMP:9658"/>
        <dbReference type="Rhea" id="RHEA-COMP:9673"/>
        <dbReference type="ChEBI" id="CHEBI:30616"/>
        <dbReference type="ChEBI" id="CHEBI:32682"/>
        <dbReference type="ChEBI" id="CHEBI:33019"/>
        <dbReference type="ChEBI" id="CHEBI:78442"/>
        <dbReference type="ChEBI" id="CHEBI:78513"/>
        <dbReference type="ChEBI" id="CHEBI:456215"/>
        <dbReference type="EC" id="6.1.1.19"/>
    </reaction>
</comment>
<dbReference type="EC" id="6.1.1.19" evidence="9"/>
<keyword evidence="3 9" id="KW-0436">Ligase</keyword>
<dbReference type="OrthoDB" id="9803211at2"/>
<dbReference type="SMART" id="SM01016">
    <property type="entry name" value="Arg_tRNA_synt_N"/>
    <property type="match status" value="1"/>
</dbReference>
<evidence type="ECO:0000259" key="12">
    <source>
        <dbReference type="SMART" id="SM01016"/>
    </source>
</evidence>
<evidence type="ECO:0000256" key="2">
    <source>
        <dbReference type="ARBA" id="ARBA00022490"/>
    </source>
</evidence>
<protein>
    <recommendedName>
        <fullName evidence="9">Arginine--tRNA ligase</fullName>
        <ecNumber evidence="9">6.1.1.19</ecNumber>
    </recommendedName>
    <alternativeName>
        <fullName evidence="9">Arginyl-tRNA synthetase</fullName>
        <shortName evidence="9">ArgRS</shortName>
    </alternativeName>
</protein>
<dbReference type="InterPro" id="IPR009080">
    <property type="entry name" value="tRNAsynth_Ia_anticodon-bd"/>
</dbReference>
<dbReference type="Gene3D" id="3.40.50.620">
    <property type="entry name" value="HUPs"/>
    <property type="match status" value="1"/>
</dbReference>
<evidence type="ECO:0000259" key="11">
    <source>
        <dbReference type="SMART" id="SM00836"/>
    </source>
</evidence>
<feature type="domain" description="Arginyl tRNA synthetase N-terminal" evidence="12">
    <location>
        <begin position="1"/>
        <end position="86"/>
    </location>
</feature>
<keyword evidence="2 9" id="KW-0963">Cytoplasm</keyword>
<dbReference type="GO" id="GO:0006420">
    <property type="term" value="P:arginyl-tRNA aminoacylation"/>
    <property type="evidence" value="ECO:0007669"/>
    <property type="project" value="UniProtKB-UniRule"/>
</dbReference>
<dbReference type="NCBIfam" id="TIGR00456">
    <property type="entry name" value="argS"/>
    <property type="match status" value="1"/>
</dbReference>
<dbReference type="HAMAP" id="MF_00123">
    <property type="entry name" value="Arg_tRNA_synth"/>
    <property type="match status" value="1"/>
</dbReference>
<evidence type="ECO:0000256" key="5">
    <source>
        <dbReference type="ARBA" id="ARBA00022840"/>
    </source>
</evidence>
<comment type="similarity">
    <text evidence="1 9 10">Belongs to the class-I aminoacyl-tRNA synthetase family.</text>
</comment>
<dbReference type="GO" id="GO:0005737">
    <property type="term" value="C:cytoplasm"/>
    <property type="evidence" value="ECO:0007669"/>
    <property type="project" value="UniProtKB-SubCell"/>
</dbReference>
<name>A0A2X3L2G9_9BACT</name>
<comment type="subcellular location">
    <subcellularLocation>
        <location evidence="9">Cytoplasm</location>
    </subcellularLocation>
</comment>
<dbReference type="PANTHER" id="PTHR11956:SF5">
    <property type="entry name" value="ARGININE--TRNA LIGASE, CYTOPLASMIC"/>
    <property type="match status" value="1"/>
</dbReference>
<dbReference type="SUPFAM" id="SSF52374">
    <property type="entry name" value="Nucleotidylyl transferase"/>
    <property type="match status" value="1"/>
</dbReference>
<comment type="subunit">
    <text evidence="9">Monomer.</text>
</comment>
<evidence type="ECO:0000256" key="4">
    <source>
        <dbReference type="ARBA" id="ARBA00022741"/>
    </source>
</evidence>
<dbReference type="InterPro" id="IPR005148">
    <property type="entry name" value="Arg-tRNA-synth_N"/>
</dbReference>
<keyword evidence="5 9" id="KW-0067">ATP-binding</keyword>
<dbReference type="GO" id="GO:0004814">
    <property type="term" value="F:arginine-tRNA ligase activity"/>
    <property type="evidence" value="ECO:0007669"/>
    <property type="project" value="UniProtKB-UniRule"/>
</dbReference>
<dbReference type="AlphaFoldDB" id="A0A2X3L2G9"/>
<dbReference type="Pfam" id="PF03485">
    <property type="entry name" value="Arg_tRNA_synt_N"/>
    <property type="match status" value="1"/>
</dbReference>
<evidence type="ECO:0000313" key="13">
    <source>
        <dbReference type="EMBL" id="SQD93010.1"/>
    </source>
</evidence>
<dbReference type="SMART" id="SM00836">
    <property type="entry name" value="DALR_1"/>
    <property type="match status" value="1"/>
</dbReference>
<keyword evidence="4 9" id="KW-0547">Nucleotide-binding</keyword>